<protein>
    <recommendedName>
        <fullName evidence="1">Putative plant transposon protein domain-containing protein</fullName>
    </recommendedName>
</protein>
<organism evidence="2 3">
    <name type="scientific">Datura stramonium</name>
    <name type="common">Jimsonweed</name>
    <name type="synonym">Common thornapple</name>
    <dbReference type="NCBI Taxonomy" id="4076"/>
    <lineage>
        <taxon>Eukaryota</taxon>
        <taxon>Viridiplantae</taxon>
        <taxon>Streptophyta</taxon>
        <taxon>Embryophyta</taxon>
        <taxon>Tracheophyta</taxon>
        <taxon>Spermatophyta</taxon>
        <taxon>Magnoliopsida</taxon>
        <taxon>eudicotyledons</taxon>
        <taxon>Gunneridae</taxon>
        <taxon>Pentapetalae</taxon>
        <taxon>asterids</taxon>
        <taxon>lamiids</taxon>
        <taxon>Solanales</taxon>
        <taxon>Solanaceae</taxon>
        <taxon>Solanoideae</taxon>
        <taxon>Datureae</taxon>
        <taxon>Datura</taxon>
    </lineage>
</organism>
<proteinExistence type="predicted"/>
<gene>
    <name evidence="2" type="ORF">HAX54_013316</name>
</gene>
<feature type="domain" description="Putative plant transposon protein" evidence="1">
    <location>
        <begin position="2"/>
        <end position="96"/>
    </location>
</feature>
<evidence type="ECO:0000313" key="3">
    <source>
        <dbReference type="Proteomes" id="UP000823775"/>
    </source>
</evidence>
<name>A0ABS8TMZ6_DATST</name>
<dbReference type="Proteomes" id="UP000823775">
    <property type="component" value="Unassembled WGS sequence"/>
</dbReference>
<reference evidence="2 3" key="1">
    <citation type="journal article" date="2021" name="BMC Genomics">
        <title>Datura genome reveals duplications of psychoactive alkaloid biosynthetic genes and high mutation rate following tissue culture.</title>
        <authorList>
            <person name="Rajewski A."/>
            <person name="Carter-House D."/>
            <person name="Stajich J."/>
            <person name="Litt A."/>
        </authorList>
    </citation>
    <scope>NUCLEOTIDE SEQUENCE [LARGE SCALE GENOMIC DNA]</scope>
    <source>
        <strain evidence="2">AR-01</strain>
    </source>
</reference>
<sequence length="112" mass="12472">MAETIVVGQPHWAVLKGIIQCHDLKVEARMWLDLVCARIIPSKNTTHVPIDVAILVTCIMDCRHINVGEIIAEQFKRKARKSQPLFPILFSSVCFAFRPTASVQASGQNSES</sequence>
<dbReference type="InterPro" id="IPR046796">
    <property type="entry name" value="Transposase_32_dom"/>
</dbReference>
<accession>A0ABS8TMZ6</accession>
<comment type="caution">
    <text evidence="2">The sequence shown here is derived from an EMBL/GenBank/DDBJ whole genome shotgun (WGS) entry which is preliminary data.</text>
</comment>
<dbReference type="Pfam" id="PF20167">
    <property type="entry name" value="Transposase_32"/>
    <property type="match status" value="1"/>
</dbReference>
<keyword evidence="3" id="KW-1185">Reference proteome</keyword>
<evidence type="ECO:0000259" key="1">
    <source>
        <dbReference type="Pfam" id="PF20167"/>
    </source>
</evidence>
<dbReference type="EMBL" id="JACEIK010001799">
    <property type="protein sequence ID" value="MCD7472279.1"/>
    <property type="molecule type" value="Genomic_DNA"/>
</dbReference>
<evidence type="ECO:0000313" key="2">
    <source>
        <dbReference type="EMBL" id="MCD7472279.1"/>
    </source>
</evidence>